<dbReference type="GO" id="GO:0016705">
    <property type="term" value="F:oxidoreductase activity, acting on paired donors, with incorporation or reduction of molecular oxygen"/>
    <property type="evidence" value="ECO:0007669"/>
    <property type="project" value="InterPro"/>
</dbReference>
<keyword evidence="5 7" id="KW-0408">Iron</keyword>
<comment type="caution">
    <text evidence="10">The sequence shown here is derived from an EMBL/GenBank/DDBJ whole genome shotgun (WGS) entry which is preliminary data.</text>
</comment>
<keyword evidence="2 7" id="KW-0349">Heme</keyword>
<evidence type="ECO:0000256" key="2">
    <source>
        <dbReference type="ARBA" id="ARBA00022617"/>
    </source>
</evidence>
<evidence type="ECO:0000256" key="8">
    <source>
        <dbReference type="SAM" id="MobiDB-lite"/>
    </source>
</evidence>
<dbReference type="FunFam" id="1.10.630.10:FF:000018">
    <property type="entry name" value="Cytochrome P450 monooxygenase"/>
    <property type="match status" value="1"/>
</dbReference>
<keyword evidence="9" id="KW-0812">Transmembrane</keyword>
<evidence type="ECO:0000313" key="10">
    <source>
        <dbReference type="EMBL" id="OJH34171.1"/>
    </source>
</evidence>
<organism evidence="10 11">
    <name type="scientific">Cystobacter ferrugineus</name>
    <dbReference type="NCBI Taxonomy" id="83449"/>
    <lineage>
        <taxon>Bacteria</taxon>
        <taxon>Pseudomonadati</taxon>
        <taxon>Myxococcota</taxon>
        <taxon>Myxococcia</taxon>
        <taxon>Myxococcales</taxon>
        <taxon>Cystobacterineae</taxon>
        <taxon>Archangiaceae</taxon>
        <taxon>Cystobacter</taxon>
    </lineage>
</organism>
<evidence type="ECO:0000256" key="1">
    <source>
        <dbReference type="ARBA" id="ARBA00010617"/>
    </source>
</evidence>
<feature type="compositionally biased region" description="Polar residues" evidence="8">
    <location>
        <begin position="1"/>
        <end position="15"/>
    </location>
</feature>
<keyword evidence="9" id="KW-0472">Membrane</keyword>
<dbReference type="InterPro" id="IPR036396">
    <property type="entry name" value="Cyt_P450_sf"/>
</dbReference>
<keyword evidence="3 7" id="KW-0479">Metal-binding</keyword>
<dbReference type="SUPFAM" id="SSF48264">
    <property type="entry name" value="Cytochrome P450"/>
    <property type="match status" value="1"/>
</dbReference>
<dbReference type="PANTHER" id="PTHR46696">
    <property type="entry name" value="P450, PUTATIVE (EUROFUNG)-RELATED"/>
    <property type="match status" value="1"/>
</dbReference>
<dbReference type="InterPro" id="IPR001128">
    <property type="entry name" value="Cyt_P450"/>
</dbReference>
<evidence type="ECO:0000256" key="3">
    <source>
        <dbReference type="ARBA" id="ARBA00022723"/>
    </source>
</evidence>
<dbReference type="GO" id="GO:0004497">
    <property type="term" value="F:monooxygenase activity"/>
    <property type="evidence" value="ECO:0007669"/>
    <property type="project" value="UniProtKB-KW"/>
</dbReference>
<feature type="transmembrane region" description="Helical" evidence="9">
    <location>
        <begin position="303"/>
        <end position="327"/>
    </location>
</feature>
<keyword evidence="11" id="KW-1185">Reference proteome</keyword>
<dbReference type="Pfam" id="PF00067">
    <property type="entry name" value="p450"/>
    <property type="match status" value="2"/>
</dbReference>
<dbReference type="PANTHER" id="PTHR46696:SF1">
    <property type="entry name" value="CYTOCHROME P450 YJIB-RELATED"/>
    <property type="match status" value="1"/>
</dbReference>
<feature type="region of interest" description="Disordered" evidence="8">
    <location>
        <begin position="1"/>
        <end position="23"/>
    </location>
</feature>
<protein>
    <submittedName>
        <fullName evidence="10">Cytochrome hydroxylase</fullName>
    </submittedName>
</protein>
<dbReference type="CDD" id="cd11029">
    <property type="entry name" value="CYP107-like"/>
    <property type="match status" value="1"/>
</dbReference>
<evidence type="ECO:0000256" key="4">
    <source>
        <dbReference type="ARBA" id="ARBA00023002"/>
    </source>
</evidence>
<evidence type="ECO:0000256" key="7">
    <source>
        <dbReference type="RuleBase" id="RU000461"/>
    </source>
</evidence>
<evidence type="ECO:0000256" key="5">
    <source>
        <dbReference type="ARBA" id="ARBA00023004"/>
    </source>
</evidence>
<accession>A0A1L9AVY8</accession>
<dbReference type="RefSeq" id="WP_071904810.1">
    <property type="nucleotide sequence ID" value="NZ_MPIN01000022.1"/>
</dbReference>
<reference evidence="11" key="1">
    <citation type="submission" date="2016-11" db="EMBL/GenBank/DDBJ databases">
        <authorList>
            <person name="Shukria A."/>
            <person name="Stevens D.C."/>
        </authorList>
    </citation>
    <scope>NUCLEOTIDE SEQUENCE [LARGE SCALE GENOMIC DNA]</scope>
    <source>
        <strain evidence="11">Cbfe23</strain>
    </source>
</reference>
<sequence>MATNPVNEQTTQAETSGPAPQATCPMKALREKALAEAPRCPAFLDKEDPEFLARAYATYADLRAQAPVVRTSFGHGFADAVLPGGTKRPESGGFPAKERLFVTRYDEAVEALLDDRLSSDFRTSLTPEQRANLQYMPEEIRPLAYSLLMLDPPDHTRLRKLVQPNFTARAMEMLRPRIQRITDTLLDQVERAATERGEREGERRVDLLHAFAYPMPITVISDMLGIPEEDRPKVHGWAESLLGADRRDAAMDELRRGSLREFARYLDGVFERKRREPAEDMISQMVHAQDEGDKLNHQEMVSMVFILFFAGHVTTVNLIGSGVVALLTHPDQLERFLADPTNLSKGAVEETLRYWGPVDYMSTPRIIKEDMELAGTHLAQGEKLSVGLASANRDPQHFPNPDVFDITRPNAHRNLAFGKGIHICLGAPLARLEGQIAFETLFRRYPRMRLAVPFESLRWNTGSGLRGFDRVPVIF</sequence>
<reference evidence="10 11" key="2">
    <citation type="submission" date="2016-12" db="EMBL/GenBank/DDBJ databases">
        <title>Draft Genome Sequence of Cystobacter ferrugineus Strain Cbfe23.</title>
        <authorList>
            <person name="Akbar S."/>
            <person name="Dowd S.E."/>
            <person name="Stevens D.C."/>
        </authorList>
    </citation>
    <scope>NUCLEOTIDE SEQUENCE [LARGE SCALE GENOMIC DNA]</scope>
    <source>
        <strain evidence="10 11">Cbfe23</strain>
    </source>
</reference>
<dbReference type="PRINTS" id="PR00359">
    <property type="entry name" value="BP450"/>
</dbReference>
<dbReference type="STRING" id="83449.BON30_45025"/>
<dbReference type="GO" id="GO:0005506">
    <property type="term" value="F:iron ion binding"/>
    <property type="evidence" value="ECO:0007669"/>
    <property type="project" value="InterPro"/>
</dbReference>
<dbReference type="Proteomes" id="UP000182229">
    <property type="component" value="Unassembled WGS sequence"/>
</dbReference>
<dbReference type="Gene3D" id="1.10.630.10">
    <property type="entry name" value="Cytochrome P450"/>
    <property type="match status" value="1"/>
</dbReference>
<evidence type="ECO:0000256" key="6">
    <source>
        <dbReference type="ARBA" id="ARBA00023033"/>
    </source>
</evidence>
<dbReference type="GO" id="GO:0020037">
    <property type="term" value="F:heme binding"/>
    <property type="evidence" value="ECO:0007669"/>
    <property type="project" value="InterPro"/>
</dbReference>
<dbReference type="AlphaFoldDB" id="A0A1L9AVY8"/>
<comment type="similarity">
    <text evidence="1 7">Belongs to the cytochrome P450 family.</text>
</comment>
<dbReference type="InterPro" id="IPR017972">
    <property type="entry name" value="Cyt_P450_CS"/>
</dbReference>
<dbReference type="InterPro" id="IPR002397">
    <property type="entry name" value="Cyt_P450_B"/>
</dbReference>
<name>A0A1L9AVY8_9BACT</name>
<keyword evidence="4 7" id="KW-0560">Oxidoreductase</keyword>
<dbReference type="OrthoDB" id="4511384at2"/>
<evidence type="ECO:0000313" key="11">
    <source>
        <dbReference type="Proteomes" id="UP000182229"/>
    </source>
</evidence>
<dbReference type="PROSITE" id="PS00086">
    <property type="entry name" value="CYTOCHROME_P450"/>
    <property type="match status" value="1"/>
</dbReference>
<dbReference type="EMBL" id="MPIN01000022">
    <property type="protein sequence ID" value="OJH34171.1"/>
    <property type="molecule type" value="Genomic_DNA"/>
</dbReference>
<keyword evidence="9" id="KW-1133">Transmembrane helix</keyword>
<keyword evidence="6 7" id="KW-0503">Monooxygenase</keyword>
<gene>
    <name evidence="10" type="ORF">BON30_45025</name>
</gene>
<proteinExistence type="inferred from homology"/>
<evidence type="ECO:0000256" key="9">
    <source>
        <dbReference type="SAM" id="Phobius"/>
    </source>
</evidence>